<dbReference type="SUPFAM" id="SSF103473">
    <property type="entry name" value="MFS general substrate transporter"/>
    <property type="match status" value="1"/>
</dbReference>
<feature type="transmembrane region" description="Helical" evidence="7">
    <location>
        <begin position="460"/>
        <end position="484"/>
    </location>
</feature>
<dbReference type="InterPro" id="IPR020846">
    <property type="entry name" value="MFS_dom"/>
</dbReference>
<feature type="transmembrane region" description="Helical" evidence="7">
    <location>
        <begin position="324"/>
        <end position="344"/>
    </location>
</feature>
<keyword evidence="2" id="KW-0813">Transport</keyword>
<feature type="transmembrane region" description="Helical" evidence="7">
    <location>
        <begin position="154"/>
        <end position="174"/>
    </location>
</feature>
<evidence type="ECO:0000256" key="5">
    <source>
        <dbReference type="ARBA" id="ARBA00023136"/>
    </source>
</evidence>
<feature type="transmembrane region" description="Helical" evidence="7">
    <location>
        <begin position="399"/>
        <end position="420"/>
    </location>
</feature>
<dbReference type="AlphaFoldDB" id="A0AAN8EDD4"/>
<dbReference type="Pfam" id="PF07690">
    <property type="entry name" value="MFS_1"/>
    <property type="match status" value="1"/>
</dbReference>
<keyword evidence="4 7" id="KW-1133">Transmembrane helix</keyword>
<dbReference type="PROSITE" id="PS50850">
    <property type="entry name" value="MFS"/>
    <property type="match status" value="1"/>
</dbReference>
<feature type="transmembrane region" description="Helical" evidence="7">
    <location>
        <begin position="432"/>
        <end position="454"/>
    </location>
</feature>
<evidence type="ECO:0000256" key="6">
    <source>
        <dbReference type="SAM" id="MobiDB-lite"/>
    </source>
</evidence>
<sequence>MSTPKNMSITSHHEGVDQEKHRDNDGHLVRPANLAALTDEEYNKVGKRATWKMDIVIMPIMTIMYILNYLDRQNIASARLAGIEEDLGLTDVDYQTSVSILFVGYILMQVPSNMIAGKIKTPGLYICSAMAVWGVISALMATVHNFVGLLMCRFFLGFVEAVFFPGALFFLSLFYNRKQFALRTAILYSGSQLGNAFGGLFAIGILTLDGAHGLAGWRWLFIVEGVLTVGLAIIFAFLLPNSNKKIIGLNPLEIEWVGWNFEKDLGQQDNSDEQTAWQGLVMACRDPKTWLLMSILYTTYIVGTVSNFFPSVVGTLGYDRNTTYGLTAPPFMLCVICMLINGFHSDKVCNPKTRDEYPSRTPTNNPQKQERFWHIVGPLCITLIANIIAVSTLNTAARYVAMMLLPASFYSSAVVILSWITGSLNQPKVKRAAAIALINAFCNTPNIWGSYLYYNEPRYLVAFLVLLAASALAIGMAVVTRFYLSRQNKKMDTGRDVGRSGPTAAQVAAGFRYTL</sequence>
<dbReference type="PANTHER" id="PTHR43791">
    <property type="entry name" value="PERMEASE-RELATED"/>
    <property type="match status" value="1"/>
</dbReference>
<protein>
    <recommendedName>
        <fullName evidence="8">Major facilitator superfamily (MFS) profile domain-containing protein</fullName>
    </recommendedName>
</protein>
<dbReference type="EMBL" id="JAKLMC020000014">
    <property type="protein sequence ID" value="KAK5952773.1"/>
    <property type="molecule type" value="Genomic_DNA"/>
</dbReference>
<keyword evidence="3 7" id="KW-0812">Transmembrane</keyword>
<evidence type="ECO:0000256" key="1">
    <source>
        <dbReference type="ARBA" id="ARBA00004141"/>
    </source>
</evidence>
<evidence type="ECO:0000256" key="4">
    <source>
        <dbReference type="ARBA" id="ARBA00022989"/>
    </source>
</evidence>
<dbReference type="InterPro" id="IPR011701">
    <property type="entry name" value="MFS"/>
</dbReference>
<keyword evidence="10" id="KW-1185">Reference proteome</keyword>
<feature type="compositionally biased region" description="Polar residues" evidence="6">
    <location>
        <begin position="1"/>
        <end position="10"/>
    </location>
</feature>
<feature type="transmembrane region" description="Helical" evidence="7">
    <location>
        <begin position="123"/>
        <end position="142"/>
    </location>
</feature>
<evidence type="ECO:0000313" key="10">
    <source>
        <dbReference type="Proteomes" id="UP001316803"/>
    </source>
</evidence>
<dbReference type="PANTHER" id="PTHR43791:SF23">
    <property type="entry name" value="MAJOR FACILITATOR SUPERFAMILY (MFS) PROFILE DOMAIN-CONTAINING PROTEIN"/>
    <property type="match status" value="1"/>
</dbReference>
<organism evidence="9 10">
    <name type="scientific">Knufia fluminis</name>
    <dbReference type="NCBI Taxonomy" id="191047"/>
    <lineage>
        <taxon>Eukaryota</taxon>
        <taxon>Fungi</taxon>
        <taxon>Dikarya</taxon>
        <taxon>Ascomycota</taxon>
        <taxon>Pezizomycotina</taxon>
        <taxon>Eurotiomycetes</taxon>
        <taxon>Chaetothyriomycetidae</taxon>
        <taxon>Chaetothyriales</taxon>
        <taxon>Trichomeriaceae</taxon>
        <taxon>Knufia</taxon>
    </lineage>
</organism>
<feature type="transmembrane region" description="Helical" evidence="7">
    <location>
        <begin position="53"/>
        <end position="70"/>
    </location>
</feature>
<dbReference type="GO" id="GO:0022857">
    <property type="term" value="F:transmembrane transporter activity"/>
    <property type="evidence" value="ECO:0007669"/>
    <property type="project" value="InterPro"/>
</dbReference>
<name>A0AAN8EDD4_9EURO</name>
<gene>
    <name evidence="9" type="ORF">OHC33_006366</name>
</gene>
<evidence type="ECO:0000259" key="8">
    <source>
        <dbReference type="PROSITE" id="PS50850"/>
    </source>
</evidence>
<proteinExistence type="predicted"/>
<comment type="subcellular location">
    <subcellularLocation>
        <location evidence="1">Membrane</location>
        <topology evidence="1">Multi-pass membrane protein</topology>
    </subcellularLocation>
</comment>
<dbReference type="FunFam" id="1.20.1250.20:FF:000057">
    <property type="entry name" value="MFS general substrate transporter"/>
    <property type="match status" value="1"/>
</dbReference>
<feature type="compositionally biased region" description="Basic and acidic residues" evidence="6">
    <location>
        <begin position="11"/>
        <end position="25"/>
    </location>
</feature>
<dbReference type="Gene3D" id="1.20.1250.20">
    <property type="entry name" value="MFS general substrate transporter like domains"/>
    <property type="match status" value="1"/>
</dbReference>
<evidence type="ECO:0000256" key="3">
    <source>
        <dbReference type="ARBA" id="ARBA00022692"/>
    </source>
</evidence>
<reference evidence="9 10" key="1">
    <citation type="submission" date="2022-12" db="EMBL/GenBank/DDBJ databases">
        <title>Genomic features and morphological characterization of a novel Knufia sp. strain isolated from spacecraft assembly facility.</title>
        <authorList>
            <person name="Teixeira M."/>
            <person name="Chander A.M."/>
            <person name="Stajich J.E."/>
            <person name="Venkateswaran K."/>
        </authorList>
    </citation>
    <scope>NUCLEOTIDE SEQUENCE [LARGE SCALE GENOMIC DNA]</scope>
    <source>
        <strain evidence="9 10">FJI-L2-BK-P2</strain>
    </source>
</reference>
<feature type="transmembrane region" description="Helical" evidence="7">
    <location>
        <begin position="372"/>
        <end position="393"/>
    </location>
</feature>
<accession>A0AAN8EDD4</accession>
<dbReference type="InterPro" id="IPR036259">
    <property type="entry name" value="MFS_trans_sf"/>
</dbReference>
<dbReference type="Proteomes" id="UP001316803">
    <property type="component" value="Unassembled WGS sequence"/>
</dbReference>
<feature type="domain" description="Major facilitator superfamily (MFS) profile" evidence="8">
    <location>
        <begin position="57"/>
        <end position="488"/>
    </location>
</feature>
<comment type="caution">
    <text evidence="9">The sequence shown here is derived from an EMBL/GenBank/DDBJ whole genome shotgun (WGS) entry which is preliminary data.</text>
</comment>
<evidence type="ECO:0000313" key="9">
    <source>
        <dbReference type="EMBL" id="KAK5952773.1"/>
    </source>
</evidence>
<keyword evidence="5 7" id="KW-0472">Membrane</keyword>
<feature type="transmembrane region" description="Helical" evidence="7">
    <location>
        <begin position="186"/>
        <end position="207"/>
    </location>
</feature>
<feature type="transmembrane region" description="Helical" evidence="7">
    <location>
        <begin position="290"/>
        <end position="312"/>
    </location>
</feature>
<evidence type="ECO:0000256" key="2">
    <source>
        <dbReference type="ARBA" id="ARBA00022448"/>
    </source>
</evidence>
<dbReference type="GO" id="GO:0016020">
    <property type="term" value="C:membrane"/>
    <property type="evidence" value="ECO:0007669"/>
    <property type="project" value="UniProtKB-SubCell"/>
</dbReference>
<feature type="transmembrane region" description="Helical" evidence="7">
    <location>
        <begin position="219"/>
        <end position="239"/>
    </location>
</feature>
<evidence type="ECO:0000256" key="7">
    <source>
        <dbReference type="SAM" id="Phobius"/>
    </source>
</evidence>
<feature type="region of interest" description="Disordered" evidence="6">
    <location>
        <begin position="1"/>
        <end position="25"/>
    </location>
</feature>